<dbReference type="InterPro" id="IPR007138">
    <property type="entry name" value="ABM_dom"/>
</dbReference>
<dbReference type="Proteomes" id="UP001595887">
    <property type="component" value="Unassembled WGS sequence"/>
</dbReference>
<dbReference type="Pfam" id="PF03992">
    <property type="entry name" value="ABM"/>
    <property type="match status" value="1"/>
</dbReference>
<keyword evidence="3" id="KW-1185">Reference proteome</keyword>
<keyword evidence="2" id="KW-0560">Oxidoreductase</keyword>
<gene>
    <name evidence="2" type="ORF">ACFOWX_02650</name>
</gene>
<evidence type="ECO:0000259" key="1">
    <source>
        <dbReference type="PROSITE" id="PS51725"/>
    </source>
</evidence>
<dbReference type="SUPFAM" id="SSF54909">
    <property type="entry name" value="Dimeric alpha+beta barrel"/>
    <property type="match status" value="1"/>
</dbReference>
<dbReference type="EC" id="1.14.-.-" evidence="2"/>
<evidence type="ECO:0000313" key="3">
    <source>
        <dbReference type="Proteomes" id="UP001595887"/>
    </source>
</evidence>
<accession>A0ABV8RDK5</accession>
<name>A0ABV8RDK5_9SPHN</name>
<sequence length="98" mass="11142">MILEQALLHIRKGQSAAFEAAMAQAKPLIAASAGFLGFEVRPAARQADLYLLTVRWDCVASHEEGFRKSDRYAKWRELLHGFYDPMPEVIYFEEPVIS</sequence>
<proteinExistence type="predicted"/>
<dbReference type="PROSITE" id="PS51725">
    <property type="entry name" value="ABM"/>
    <property type="match status" value="1"/>
</dbReference>
<protein>
    <submittedName>
        <fullName evidence="2">Antibiotic biosynthesis monooxygenase family protein</fullName>
        <ecNumber evidence="2">1.14.-.-</ecNumber>
    </submittedName>
</protein>
<dbReference type="Gene3D" id="3.30.70.100">
    <property type="match status" value="1"/>
</dbReference>
<keyword evidence="2" id="KW-0503">Monooxygenase</keyword>
<dbReference type="InterPro" id="IPR011008">
    <property type="entry name" value="Dimeric_a/b-barrel"/>
</dbReference>
<organism evidence="2 3">
    <name type="scientific">Sphingorhabdus arenilitoris</name>
    <dbReference type="NCBI Taxonomy" id="1490041"/>
    <lineage>
        <taxon>Bacteria</taxon>
        <taxon>Pseudomonadati</taxon>
        <taxon>Pseudomonadota</taxon>
        <taxon>Alphaproteobacteria</taxon>
        <taxon>Sphingomonadales</taxon>
        <taxon>Sphingomonadaceae</taxon>
        <taxon>Sphingorhabdus</taxon>
    </lineage>
</organism>
<feature type="domain" description="ABM" evidence="1">
    <location>
        <begin position="2"/>
        <end position="91"/>
    </location>
</feature>
<dbReference type="EMBL" id="JBHSDH010000010">
    <property type="protein sequence ID" value="MFC4291308.1"/>
    <property type="molecule type" value="Genomic_DNA"/>
</dbReference>
<dbReference type="GO" id="GO:0004497">
    <property type="term" value="F:monooxygenase activity"/>
    <property type="evidence" value="ECO:0007669"/>
    <property type="project" value="UniProtKB-KW"/>
</dbReference>
<dbReference type="RefSeq" id="WP_381421010.1">
    <property type="nucleotide sequence ID" value="NZ_JBHSDH010000010.1"/>
</dbReference>
<comment type="caution">
    <text evidence="2">The sequence shown here is derived from an EMBL/GenBank/DDBJ whole genome shotgun (WGS) entry which is preliminary data.</text>
</comment>
<reference evidence="3" key="1">
    <citation type="journal article" date="2019" name="Int. J. Syst. Evol. Microbiol.">
        <title>The Global Catalogue of Microorganisms (GCM) 10K type strain sequencing project: providing services to taxonomists for standard genome sequencing and annotation.</title>
        <authorList>
            <consortium name="The Broad Institute Genomics Platform"/>
            <consortium name="The Broad Institute Genome Sequencing Center for Infectious Disease"/>
            <person name="Wu L."/>
            <person name="Ma J."/>
        </authorList>
    </citation>
    <scope>NUCLEOTIDE SEQUENCE [LARGE SCALE GENOMIC DNA]</scope>
    <source>
        <strain evidence="3">CECT 8531</strain>
    </source>
</reference>
<evidence type="ECO:0000313" key="2">
    <source>
        <dbReference type="EMBL" id="MFC4291308.1"/>
    </source>
</evidence>